<accession>F7NL46</accession>
<dbReference type="OrthoDB" id="1682943at2"/>
<evidence type="ECO:0000313" key="5">
    <source>
        <dbReference type="Proteomes" id="UP000003240"/>
    </source>
</evidence>
<feature type="domain" description="Magnesium transporter MgtE intracellular" evidence="3">
    <location>
        <begin position="156"/>
        <end position="215"/>
    </location>
</feature>
<name>F7NL46_9FIRM</name>
<sequence length="246" mass="27155">MADNTTKSADNTISPPETETKKSRIKQKIKAMFGRIAKLIRVFVFLILFVALLGVGFAAGIYFKFFNMNKLLALDSVQTVVQRLDLPSYPIIGKYFVPGAFADAEEEEATPAEEAHLPLSRSEQKQAGQSEPSQPAEPEETPQEKTVRLEAEKKRIAKLSRLCSEMKPDQAVPILNRIEDELVIAIFNKMEEDQVAKLLTRLDPMRAARLIEFMAKGKVETAPVKPDNPETNPAPGANSALGTGSD</sequence>
<dbReference type="Proteomes" id="UP000003240">
    <property type="component" value="Unassembled WGS sequence"/>
</dbReference>
<evidence type="ECO:0000256" key="2">
    <source>
        <dbReference type="SAM" id="Phobius"/>
    </source>
</evidence>
<reference evidence="4 5" key="1">
    <citation type="journal article" date="2011" name="EMBO J.">
        <title>Structural diversity of bacterial flagellar motors.</title>
        <authorList>
            <person name="Chen S."/>
            <person name="Beeby M."/>
            <person name="Murphy G.E."/>
            <person name="Leadbetter J.R."/>
            <person name="Hendrixson D.R."/>
            <person name="Briegel A."/>
            <person name="Li Z."/>
            <person name="Shi J."/>
            <person name="Tocheva E.I."/>
            <person name="Muller A."/>
            <person name="Dobro M.J."/>
            <person name="Jensen G.J."/>
        </authorList>
    </citation>
    <scope>NUCLEOTIDE SEQUENCE [LARGE SCALE GENOMIC DNA]</scope>
    <source>
        <strain evidence="4 5">DSM 6540</strain>
    </source>
</reference>
<feature type="transmembrane region" description="Helical" evidence="2">
    <location>
        <begin position="39"/>
        <end position="63"/>
    </location>
</feature>
<organism evidence="4 5">
    <name type="scientific">Acetonema longum DSM 6540</name>
    <dbReference type="NCBI Taxonomy" id="1009370"/>
    <lineage>
        <taxon>Bacteria</taxon>
        <taxon>Bacillati</taxon>
        <taxon>Bacillota</taxon>
        <taxon>Negativicutes</taxon>
        <taxon>Acetonemataceae</taxon>
        <taxon>Acetonema</taxon>
    </lineage>
</organism>
<keyword evidence="2" id="KW-0812">Transmembrane</keyword>
<feature type="compositionally biased region" description="Polar residues" evidence="1">
    <location>
        <begin position="1"/>
        <end position="17"/>
    </location>
</feature>
<proteinExistence type="predicted"/>
<keyword evidence="2" id="KW-0472">Membrane</keyword>
<gene>
    <name evidence="4" type="ORF">ALO_14092</name>
</gene>
<feature type="region of interest" description="Disordered" evidence="1">
    <location>
        <begin position="220"/>
        <end position="246"/>
    </location>
</feature>
<protein>
    <recommendedName>
        <fullName evidence="3">Magnesium transporter MgtE intracellular domain-containing protein</fullName>
    </recommendedName>
</protein>
<keyword evidence="5" id="KW-1185">Reference proteome</keyword>
<dbReference type="RefSeq" id="WP_004096844.1">
    <property type="nucleotide sequence ID" value="NZ_AFGF01000126.1"/>
</dbReference>
<dbReference type="InterPro" id="IPR006668">
    <property type="entry name" value="Mg_transptr_MgtE_intracell_dom"/>
</dbReference>
<feature type="region of interest" description="Disordered" evidence="1">
    <location>
        <begin position="107"/>
        <end position="149"/>
    </location>
</feature>
<evidence type="ECO:0000259" key="3">
    <source>
        <dbReference type="Pfam" id="PF03448"/>
    </source>
</evidence>
<dbReference type="eggNOG" id="COG3334">
    <property type="taxonomic scope" value="Bacteria"/>
</dbReference>
<keyword evidence="2" id="KW-1133">Transmembrane helix</keyword>
<evidence type="ECO:0000313" key="4">
    <source>
        <dbReference type="EMBL" id="EGO63151.1"/>
    </source>
</evidence>
<dbReference type="AlphaFoldDB" id="F7NL46"/>
<comment type="caution">
    <text evidence="4">The sequence shown here is derived from an EMBL/GenBank/DDBJ whole genome shotgun (WGS) entry which is preliminary data.</text>
</comment>
<dbReference type="STRING" id="1009370.ALO_14092"/>
<dbReference type="EMBL" id="AFGF01000126">
    <property type="protein sequence ID" value="EGO63151.1"/>
    <property type="molecule type" value="Genomic_DNA"/>
</dbReference>
<evidence type="ECO:0000256" key="1">
    <source>
        <dbReference type="SAM" id="MobiDB-lite"/>
    </source>
</evidence>
<dbReference type="Pfam" id="PF03448">
    <property type="entry name" value="MgtE_N"/>
    <property type="match status" value="1"/>
</dbReference>
<dbReference type="SUPFAM" id="SSF158791">
    <property type="entry name" value="MgtE N-terminal domain-like"/>
    <property type="match status" value="1"/>
</dbReference>
<feature type="region of interest" description="Disordered" evidence="1">
    <location>
        <begin position="1"/>
        <end position="21"/>
    </location>
</feature>